<name>A0A3B1CD57_9ZZZZ</name>
<protein>
    <recommendedName>
        <fullName evidence="2">Porin domain-containing protein</fullName>
    </recommendedName>
</protein>
<organism evidence="1">
    <name type="scientific">hydrothermal vent metagenome</name>
    <dbReference type="NCBI Taxonomy" id="652676"/>
    <lineage>
        <taxon>unclassified sequences</taxon>
        <taxon>metagenomes</taxon>
        <taxon>ecological metagenomes</taxon>
    </lineage>
</organism>
<reference evidence="1" key="1">
    <citation type="submission" date="2018-06" db="EMBL/GenBank/DDBJ databases">
        <authorList>
            <person name="Zhirakovskaya E."/>
        </authorList>
    </citation>
    <scope>NUCLEOTIDE SEQUENCE</scope>
</reference>
<evidence type="ECO:0008006" key="2">
    <source>
        <dbReference type="Google" id="ProtNLM"/>
    </source>
</evidence>
<accession>A0A3B1CD57</accession>
<gene>
    <name evidence="1" type="ORF">MNBD_NITROSPINAE02-1523</name>
</gene>
<dbReference type="AlphaFoldDB" id="A0A3B1CD57"/>
<proteinExistence type="predicted"/>
<sequence length="411" mass="45322">MSGTFGRGLAIAVFICLPVTACSASAFYLYEENGATVDVRGFARLIGWGSDNPDIDFIYENKNDYGLGGIGRLLVDGRKGENIALELNIFELYTSSSATFNIEGQTQADVERSALLAWSQIDGENQDANLTFDRINISYSFNRIDLTVGRQAVNLATTYYFTPNDFFAPFAAQTFYRVYKSGVDAARAEIRLGELTQATILGVMGYKRDPGAQSGWSDQPDWDRASTIARISTVFLNFEWGAIAGNVRGSDVIGGSIQGELPFQIGLRVEGNYQYQDEEGKEPAREISAEVEKRFDNTLILRLAYFHNGAGADAVKDYALEPGAIYIARRYAALGMSYEFTPLLYGEFLFLENLVDDSYSLAFYSVYSLSDEAEFSAGLSIPFGEKPSAISVGSEYGAQPIAFNLELRTYF</sequence>
<dbReference type="EMBL" id="UOGE01000060">
    <property type="protein sequence ID" value="VAX20650.1"/>
    <property type="molecule type" value="Genomic_DNA"/>
</dbReference>
<evidence type="ECO:0000313" key="1">
    <source>
        <dbReference type="EMBL" id="VAX20650.1"/>
    </source>
</evidence>